<comment type="caution">
    <text evidence="3">The sequence shown here is derived from an EMBL/GenBank/DDBJ whole genome shotgun (WGS) entry which is preliminary data.</text>
</comment>
<dbReference type="InterPro" id="IPR050764">
    <property type="entry name" value="CbbQ/NirQ/NorQ/GpvN"/>
</dbReference>
<dbReference type="RefSeq" id="WP_345585164.1">
    <property type="nucleotide sequence ID" value="NZ_BAABJG010000002.1"/>
</dbReference>
<dbReference type="PANTHER" id="PTHR42759">
    <property type="entry name" value="MOXR FAMILY PROTEIN"/>
    <property type="match status" value="1"/>
</dbReference>
<dbReference type="Gene3D" id="3.40.50.300">
    <property type="entry name" value="P-loop containing nucleotide triphosphate hydrolases"/>
    <property type="match status" value="1"/>
</dbReference>
<keyword evidence="4" id="KW-1185">Reference proteome</keyword>
<evidence type="ECO:0000259" key="2">
    <source>
        <dbReference type="Pfam" id="PF17863"/>
    </source>
</evidence>
<feature type="domain" description="ChlI/MoxR AAA lid" evidence="2">
    <location>
        <begin position="238"/>
        <end position="308"/>
    </location>
</feature>
<dbReference type="InterPro" id="IPR041628">
    <property type="entry name" value="ChlI/MoxR_AAA_lid"/>
</dbReference>
<protein>
    <submittedName>
        <fullName evidence="3">MoxR family ATPase</fullName>
    </submittedName>
</protein>
<proteinExistence type="predicted"/>
<dbReference type="PANTHER" id="PTHR42759:SF5">
    <property type="entry name" value="METHANOL DEHYDROGENASE REGULATOR"/>
    <property type="match status" value="1"/>
</dbReference>
<dbReference type="PIRSF" id="PIRSF002849">
    <property type="entry name" value="AAA_ATPase_chaperone_MoxR_prd"/>
    <property type="match status" value="1"/>
</dbReference>
<dbReference type="Proteomes" id="UP001597180">
    <property type="component" value="Unassembled WGS sequence"/>
</dbReference>
<dbReference type="Pfam" id="PF17863">
    <property type="entry name" value="AAA_lid_2"/>
    <property type="match status" value="1"/>
</dbReference>
<sequence>MQVHSSFFDPPQAMLERVIYQMEKVIIGKRDVIEKLLVALLCGGHVLLEDVPGVGKTMLVRALSRTIDCSFQRIQCTPDLLPSDLTGSSIFNQQTSQFEFRPGPLMANLVLADELNRATPRTQSALLEAMEENKITVDGATYPLPEPFFLLATQNPIDFAGTFLLPEAQLDRFLMKLSLGYPDAAEEVELLNRVEERHPISQLRPLMLPEEFASLQKEAARVHVDDTVKHYIVQLAAATRRHPEIALGASPRASIALMRAAQGRAFLSGRSFVIPDDVKQMLLPVIAHRLMLTAEASLADKQGEPILESIAAATPIPARRYAPAQ</sequence>
<reference evidence="4" key="1">
    <citation type="journal article" date="2019" name="Int. J. Syst. Evol. Microbiol.">
        <title>The Global Catalogue of Microorganisms (GCM) 10K type strain sequencing project: providing services to taxonomists for standard genome sequencing and annotation.</title>
        <authorList>
            <consortium name="The Broad Institute Genomics Platform"/>
            <consortium name="The Broad Institute Genome Sequencing Center for Infectious Disease"/>
            <person name="Wu L."/>
            <person name="Ma J."/>
        </authorList>
    </citation>
    <scope>NUCLEOTIDE SEQUENCE [LARGE SCALE GENOMIC DNA]</scope>
    <source>
        <strain evidence="4">CCUG 53270</strain>
    </source>
</reference>
<dbReference type="Pfam" id="PF07726">
    <property type="entry name" value="AAA_3"/>
    <property type="match status" value="1"/>
</dbReference>
<gene>
    <name evidence="3" type="ORF">ACFQ4B_04335</name>
</gene>
<dbReference type="InterPro" id="IPR011703">
    <property type="entry name" value="ATPase_AAA-3"/>
</dbReference>
<evidence type="ECO:0000313" key="3">
    <source>
        <dbReference type="EMBL" id="MFD1219336.1"/>
    </source>
</evidence>
<dbReference type="CDD" id="cd00009">
    <property type="entry name" value="AAA"/>
    <property type="match status" value="1"/>
</dbReference>
<dbReference type="InterPro" id="IPR027417">
    <property type="entry name" value="P-loop_NTPase"/>
</dbReference>
<feature type="domain" description="ATPase AAA-3" evidence="1">
    <location>
        <begin position="45"/>
        <end position="175"/>
    </location>
</feature>
<organism evidence="3 4">
    <name type="scientific">Paenibacillus vulneris</name>
    <dbReference type="NCBI Taxonomy" id="1133364"/>
    <lineage>
        <taxon>Bacteria</taxon>
        <taxon>Bacillati</taxon>
        <taxon>Bacillota</taxon>
        <taxon>Bacilli</taxon>
        <taxon>Bacillales</taxon>
        <taxon>Paenibacillaceae</taxon>
        <taxon>Paenibacillus</taxon>
    </lineage>
</organism>
<evidence type="ECO:0000259" key="1">
    <source>
        <dbReference type="Pfam" id="PF07726"/>
    </source>
</evidence>
<accession>A0ABW3UFN4</accession>
<dbReference type="Gene3D" id="1.10.8.80">
    <property type="entry name" value="Magnesium chelatase subunit I, C-Terminal domain"/>
    <property type="match status" value="1"/>
</dbReference>
<name>A0ABW3UFN4_9BACL</name>
<dbReference type="EMBL" id="JBHTLU010000009">
    <property type="protein sequence ID" value="MFD1219336.1"/>
    <property type="molecule type" value="Genomic_DNA"/>
</dbReference>
<dbReference type="SUPFAM" id="SSF52540">
    <property type="entry name" value="P-loop containing nucleoside triphosphate hydrolases"/>
    <property type="match status" value="1"/>
</dbReference>
<evidence type="ECO:0000313" key="4">
    <source>
        <dbReference type="Proteomes" id="UP001597180"/>
    </source>
</evidence>